<dbReference type="PANTHER" id="PTHR38248">
    <property type="entry name" value="FUNK1 6"/>
    <property type="match status" value="1"/>
</dbReference>
<dbReference type="PROSITE" id="PS00109">
    <property type="entry name" value="PROTEIN_KINASE_TYR"/>
    <property type="match status" value="1"/>
</dbReference>
<feature type="region of interest" description="Disordered" evidence="1">
    <location>
        <begin position="590"/>
        <end position="618"/>
    </location>
</feature>
<dbReference type="InterPro" id="IPR040976">
    <property type="entry name" value="Pkinase_fungal"/>
</dbReference>
<dbReference type="GO" id="GO:0004672">
    <property type="term" value="F:protein kinase activity"/>
    <property type="evidence" value="ECO:0007669"/>
    <property type="project" value="InterPro"/>
</dbReference>
<dbReference type="Pfam" id="PF17667">
    <property type="entry name" value="Pkinase_fungal"/>
    <property type="match status" value="2"/>
</dbReference>
<dbReference type="InterPro" id="IPR008266">
    <property type="entry name" value="Tyr_kinase_AS"/>
</dbReference>
<keyword evidence="4" id="KW-1185">Reference proteome</keyword>
<evidence type="ECO:0000313" key="3">
    <source>
        <dbReference type="EMBL" id="CUA68601.1"/>
    </source>
</evidence>
<sequence length="650" mass="72334">MPGTPASPQPRLSDQVSASGTIASEEELLRYGRESFIPFDAFAHAFLWREQEDLITARNIQQSVEFQQPLQDFLELASRPEILEVYVPLVQLMNCIVTQEHNAQLTQGTPAELVLQFAQTTSTQPILSPSGTQQKPDICGLQMVAGVGWNNVLVACEYKYCPLTQTVSTATTPPVTWPSLEKPHPPSRSGPSCSHSNHSSGLYGSGSDSQRVPAAPIEQEIRLGRYLLEMRSHQATREYVFGILFTSTHASFWYADSDSTIKSQPIPVNSPDFITALMCLARASPEKLGYSSRFRMANGSILTHQSITGARFVTSDDPSQSVTYELADEIYIARALHGRCARVLGANIPGSQGRYVLKLSHQVIGRDQEATLIQKAHNNGVTGVVCLVASFTLKKLSEGPRSRLPPGLITGKPPHLLVEDRELRVLVLVRCMPLYRVPDPKEFLAASISLLNTICDLYEKAKILHRDISLNNLMVEMNNHSVGVLIDLDHAFDSINQYKDATSLHRAGTLPFMALDLLHDDEKYSQHLRDDIESFVYCQGGWETIYDAKFAFLGARGMMPTPTFGFLWDAINKLRRIVFDAHCRVKQAHDDHVRAQRRDNNHTLTDPSNPRSREKVASVPYPEHLPGIDRETIVPILTNTQRALGVVPPQ</sequence>
<feature type="domain" description="Fungal-type protein kinase" evidence="2">
    <location>
        <begin position="221"/>
        <end position="392"/>
    </location>
</feature>
<evidence type="ECO:0000256" key="1">
    <source>
        <dbReference type="SAM" id="MobiDB-lite"/>
    </source>
</evidence>
<dbReference type="PANTHER" id="PTHR38248:SF2">
    <property type="entry name" value="FUNK1 11"/>
    <property type="match status" value="1"/>
</dbReference>
<dbReference type="AlphaFoldDB" id="A0A0K6FQT1"/>
<dbReference type="Gene3D" id="1.10.510.10">
    <property type="entry name" value="Transferase(Phosphotransferase) domain 1"/>
    <property type="match status" value="1"/>
</dbReference>
<gene>
    <name evidence="3" type="ORF">RSOLAG22IIIB_07976</name>
</gene>
<protein>
    <recommendedName>
        <fullName evidence="2">Fungal-type protein kinase domain-containing protein</fullName>
    </recommendedName>
</protein>
<feature type="region of interest" description="Disordered" evidence="1">
    <location>
        <begin position="172"/>
        <end position="212"/>
    </location>
</feature>
<feature type="compositionally biased region" description="Low complexity" evidence="1">
    <location>
        <begin position="187"/>
        <end position="200"/>
    </location>
</feature>
<dbReference type="Proteomes" id="UP000044841">
    <property type="component" value="Unassembled WGS sequence"/>
</dbReference>
<feature type="compositionally biased region" description="Basic and acidic residues" evidence="1">
    <location>
        <begin position="590"/>
        <end position="601"/>
    </location>
</feature>
<dbReference type="InterPro" id="IPR011009">
    <property type="entry name" value="Kinase-like_dom_sf"/>
</dbReference>
<reference evidence="3 4" key="1">
    <citation type="submission" date="2015-07" db="EMBL/GenBank/DDBJ databases">
        <authorList>
            <person name="Noorani M."/>
        </authorList>
    </citation>
    <scope>NUCLEOTIDE SEQUENCE [LARGE SCALE GENOMIC DNA]</scope>
    <source>
        <strain evidence="3">BBA 69670</strain>
    </source>
</reference>
<dbReference type="EMBL" id="CYGV01000469">
    <property type="protein sequence ID" value="CUA68601.1"/>
    <property type="molecule type" value="Genomic_DNA"/>
</dbReference>
<evidence type="ECO:0000259" key="2">
    <source>
        <dbReference type="Pfam" id="PF17667"/>
    </source>
</evidence>
<name>A0A0K6FQT1_9AGAM</name>
<organism evidence="3 4">
    <name type="scientific">Rhizoctonia solani</name>
    <dbReference type="NCBI Taxonomy" id="456999"/>
    <lineage>
        <taxon>Eukaryota</taxon>
        <taxon>Fungi</taxon>
        <taxon>Dikarya</taxon>
        <taxon>Basidiomycota</taxon>
        <taxon>Agaricomycotina</taxon>
        <taxon>Agaricomycetes</taxon>
        <taxon>Cantharellales</taxon>
        <taxon>Ceratobasidiaceae</taxon>
        <taxon>Rhizoctonia</taxon>
    </lineage>
</organism>
<evidence type="ECO:0000313" key="4">
    <source>
        <dbReference type="Proteomes" id="UP000044841"/>
    </source>
</evidence>
<feature type="domain" description="Fungal-type protein kinase" evidence="2">
    <location>
        <begin position="418"/>
        <end position="537"/>
    </location>
</feature>
<accession>A0A0K6FQT1</accession>
<dbReference type="SUPFAM" id="SSF56112">
    <property type="entry name" value="Protein kinase-like (PK-like)"/>
    <property type="match status" value="1"/>
</dbReference>
<proteinExistence type="predicted"/>